<reference evidence="3" key="1">
    <citation type="submission" date="2022-10" db="EMBL/GenBank/DDBJ databases">
        <title>Genome assembly of Pristionchus species.</title>
        <authorList>
            <person name="Yoshida K."/>
            <person name="Sommer R.J."/>
        </authorList>
    </citation>
    <scope>NUCLEOTIDE SEQUENCE [LARGE SCALE GENOMIC DNA]</scope>
    <source>
        <strain evidence="3">RS5460</strain>
    </source>
</reference>
<proteinExistence type="predicted"/>
<protein>
    <submittedName>
        <fullName evidence="2">Uncharacterized protein</fullName>
    </submittedName>
</protein>
<evidence type="ECO:0000313" key="3">
    <source>
        <dbReference type="Proteomes" id="UP001328107"/>
    </source>
</evidence>
<comment type="caution">
    <text evidence="2">The sequence shown here is derived from an EMBL/GenBank/DDBJ whole genome shotgun (WGS) entry which is preliminary data.</text>
</comment>
<evidence type="ECO:0000256" key="1">
    <source>
        <dbReference type="SAM" id="MobiDB-lite"/>
    </source>
</evidence>
<accession>A0AAN5IGI4</accession>
<keyword evidence="3" id="KW-1185">Reference proteome</keyword>
<name>A0AAN5IGI4_9BILA</name>
<feature type="compositionally biased region" description="Low complexity" evidence="1">
    <location>
        <begin position="107"/>
        <end position="126"/>
    </location>
</feature>
<gene>
    <name evidence="2" type="ORF">PMAYCL1PPCAC_33226</name>
</gene>
<feature type="non-terminal residue" evidence="2">
    <location>
        <position position="1"/>
    </location>
</feature>
<organism evidence="2 3">
    <name type="scientific">Pristionchus mayeri</name>
    <dbReference type="NCBI Taxonomy" id="1317129"/>
    <lineage>
        <taxon>Eukaryota</taxon>
        <taxon>Metazoa</taxon>
        <taxon>Ecdysozoa</taxon>
        <taxon>Nematoda</taxon>
        <taxon>Chromadorea</taxon>
        <taxon>Rhabditida</taxon>
        <taxon>Rhabditina</taxon>
        <taxon>Diplogasteromorpha</taxon>
        <taxon>Diplogasteroidea</taxon>
        <taxon>Neodiplogasteridae</taxon>
        <taxon>Pristionchus</taxon>
    </lineage>
</organism>
<dbReference type="AlphaFoldDB" id="A0AAN5IGI4"/>
<evidence type="ECO:0000313" key="2">
    <source>
        <dbReference type="EMBL" id="GMR63031.1"/>
    </source>
</evidence>
<dbReference type="EMBL" id="BTRK01000006">
    <property type="protein sequence ID" value="GMR63031.1"/>
    <property type="molecule type" value="Genomic_DNA"/>
</dbReference>
<sequence>VIANAPQGVKKAETVVKTEPATKNVEMRHAGVGNQSIMARNVRETLKRKYPEFDYVFADSVWMKDVDAKRFKDWMEYQDSQHPSGSHILSAPEVSSLSPGGAKVKAPSRLTPISSSSTTSASTSRSADTWGNFGDHVGCMLREMSRQEDGVTWDIRMSLEKILKEGME</sequence>
<feature type="region of interest" description="Disordered" evidence="1">
    <location>
        <begin position="81"/>
        <end position="128"/>
    </location>
</feature>
<dbReference type="Proteomes" id="UP001328107">
    <property type="component" value="Unassembled WGS sequence"/>
</dbReference>